<evidence type="ECO:0000256" key="6">
    <source>
        <dbReference type="ARBA" id="ARBA00030980"/>
    </source>
</evidence>
<dbReference type="InterPro" id="IPR020635">
    <property type="entry name" value="Tyr_kinase_cat_dom"/>
</dbReference>
<comment type="subunit">
    <text evidence="2">Component of the EKC/KEOPS complex composed of at least BUD32, CGI121, GON7, KAE1 and PCC1; the whole complex dimerizes.</text>
</comment>
<evidence type="ECO:0000256" key="1">
    <source>
        <dbReference type="ARBA" id="ARBA00003747"/>
    </source>
</evidence>
<dbReference type="GO" id="GO:0004713">
    <property type="term" value="F:protein tyrosine kinase activity"/>
    <property type="evidence" value="ECO:0007669"/>
    <property type="project" value="InterPro"/>
</dbReference>
<gene>
    <name evidence="11" type="ORF">VE01_08528</name>
</gene>
<dbReference type="Gene3D" id="1.10.510.10">
    <property type="entry name" value="Transferase(Phosphotransferase) domain 1"/>
    <property type="match status" value="1"/>
</dbReference>
<evidence type="ECO:0000256" key="7">
    <source>
        <dbReference type="ARBA" id="ARBA00033194"/>
    </source>
</evidence>
<dbReference type="PROSITE" id="PS00109">
    <property type="entry name" value="PROTEIN_KINASE_TYR"/>
    <property type="match status" value="1"/>
</dbReference>
<dbReference type="InterPro" id="IPR000719">
    <property type="entry name" value="Prot_kinase_dom"/>
</dbReference>
<evidence type="ECO:0000256" key="8">
    <source>
        <dbReference type="ARBA" id="ARBA00047899"/>
    </source>
</evidence>
<dbReference type="EC" id="2.7.11.1" evidence="3"/>
<evidence type="ECO:0000256" key="2">
    <source>
        <dbReference type="ARBA" id="ARBA00011534"/>
    </source>
</evidence>
<comment type="function">
    <text evidence="1">Component of the EKC/KEOPS complex that is required for the formation of a threonylcarbamoyl group on adenosine at position 37 (t(6)A37) in tRNAs that read codons beginning with adenine. The complex is probably involved in the transfer of the threonylcarbamoyl moiety of threonylcarbamoyl-AMP (TC-AMP) to the N6 group of A37. BUD32 has ATPase activity in the context of the EKC/KEOPS complex and likely plays a supporting role to the catalytic subunit KAE1. The EKC/KEOPS complex also promotes both telomere uncapping and telomere elongation. The complex is required for efficient recruitment of transcriptional coactivators.</text>
</comment>
<dbReference type="RefSeq" id="XP_018127545.1">
    <property type="nucleotide sequence ID" value="XM_018277949.2"/>
</dbReference>
<evidence type="ECO:0000256" key="3">
    <source>
        <dbReference type="ARBA" id="ARBA00012513"/>
    </source>
</evidence>
<dbReference type="AlphaFoldDB" id="A0A1B8GDB7"/>
<dbReference type="SUPFAM" id="SSF56112">
    <property type="entry name" value="Protein kinase-like (PK-like)"/>
    <property type="match status" value="1"/>
</dbReference>
<dbReference type="STRING" id="342668.A0A1B8GDB7"/>
<evidence type="ECO:0000256" key="9">
    <source>
        <dbReference type="ARBA" id="ARBA00048679"/>
    </source>
</evidence>
<reference evidence="11 12" key="1">
    <citation type="submission" date="2016-03" db="EMBL/GenBank/DDBJ databases">
        <title>Comparative genomics of Pseudogymnoascus destructans, the fungus causing white-nose syndrome of bats.</title>
        <authorList>
            <person name="Palmer J.M."/>
            <person name="Drees K.P."/>
            <person name="Foster J.T."/>
            <person name="Lindner D.L."/>
        </authorList>
    </citation>
    <scope>NUCLEOTIDE SEQUENCE [LARGE SCALE GENOMIC DNA]</scope>
    <source>
        <strain evidence="11 12">UAMH 10579</strain>
    </source>
</reference>
<dbReference type="Proteomes" id="UP000091956">
    <property type="component" value="Unassembled WGS sequence"/>
</dbReference>
<evidence type="ECO:0000256" key="4">
    <source>
        <dbReference type="ARBA" id="ARBA00013948"/>
    </source>
</evidence>
<comment type="catalytic activity">
    <reaction evidence="8">
        <text>L-threonyl-[protein] + ATP = O-phospho-L-threonyl-[protein] + ADP + H(+)</text>
        <dbReference type="Rhea" id="RHEA:46608"/>
        <dbReference type="Rhea" id="RHEA-COMP:11060"/>
        <dbReference type="Rhea" id="RHEA-COMP:11605"/>
        <dbReference type="ChEBI" id="CHEBI:15378"/>
        <dbReference type="ChEBI" id="CHEBI:30013"/>
        <dbReference type="ChEBI" id="CHEBI:30616"/>
        <dbReference type="ChEBI" id="CHEBI:61977"/>
        <dbReference type="ChEBI" id="CHEBI:456216"/>
        <dbReference type="EC" id="2.7.11.1"/>
    </reaction>
</comment>
<organism evidence="11 12">
    <name type="scientific">Pseudogymnoascus verrucosus</name>
    <dbReference type="NCBI Taxonomy" id="342668"/>
    <lineage>
        <taxon>Eukaryota</taxon>
        <taxon>Fungi</taxon>
        <taxon>Dikarya</taxon>
        <taxon>Ascomycota</taxon>
        <taxon>Pezizomycotina</taxon>
        <taxon>Leotiomycetes</taxon>
        <taxon>Thelebolales</taxon>
        <taxon>Thelebolaceae</taxon>
        <taxon>Pseudogymnoascus</taxon>
    </lineage>
</organism>
<dbReference type="InterPro" id="IPR053235">
    <property type="entry name" value="Ser_Thr_kinase"/>
</dbReference>
<protein>
    <recommendedName>
        <fullName evidence="5">EKC/KEOPS complex subunit BUD32</fullName>
        <ecNumber evidence="3">2.7.11.1</ecNumber>
    </recommendedName>
    <alternativeName>
        <fullName evidence="6 7">Atypical Serine/threonine protein kinase BUD32</fullName>
    </alternativeName>
    <alternativeName>
        <fullName evidence="4">EKC/KEOPS complex subunit bud32</fullName>
    </alternativeName>
</protein>
<name>A0A1B8GDB7_9PEZI</name>
<keyword evidence="12" id="KW-1185">Reference proteome</keyword>
<proteinExistence type="predicted"/>
<sequence length="153" mass="17438">MPLYERLGHHDRVVRYYMGNDSILQYACHGSIRQYLQIQTKPLELSLQLRWVEQIAEAVAYVHSKNVLHGDISCNNIFIDHGLNVKLGDFAGSAIDEEPALVYYETSHGHPSITDTTTKSEIFALGSTFYEVMTGLKPYKWLPDWEIDDAYAA</sequence>
<accession>A0A1B8GDB7</accession>
<feature type="domain" description="Protein kinase" evidence="10">
    <location>
        <begin position="1"/>
        <end position="153"/>
    </location>
</feature>
<evidence type="ECO:0000256" key="5">
    <source>
        <dbReference type="ARBA" id="ARBA00019973"/>
    </source>
</evidence>
<dbReference type="EMBL" id="KV460249">
    <property type="protein sequence ID" value="OBT93812.1"/>
    <property type="molecule type" value="Genomic_DNA"/>
</dbReference>
<dbReference type="OrthoDB" id="1668230at2759"/>
<evidence type="ECO:0000259" key="10">
    <source>
        <dbReference type="PROSITE" id="PS50011"/>
    </source>
</evidence>
<dbReference type="PANTHER" id="PTHR24361">
    <property type="entry name" value="MITOGEN-ACTIVATED KINASE KINASE KINASE"/>
    <property type="match status" value="1"/>
</dbReference>
<comment type="catalytic activity">
    <reaction evidence="9">
        <text>L-seryl-[protein] + ATP = O-phospho-L-seryl-[protein] + ADP + H(+)</text>
        <dbReference type="Rhea" id="RHEA:17989"/>
        <dbReference type="Rhea" id="RHEA-COMP:9863"/>
        <dbReference type="Rhea" id="RHEA-COMP:11604"/>
        <dbReference type="ChEBI" id="CHEBI:15378"/>
        <dbReference type="ChEBI" id="CHEBI:29999"/>
        <dbReference type="ChEBI" id="CHEBI:30616"/>
        <dbReference type="ChEBI" id="CHEBI:83421"/>
        <dbReference type="ChEBI" id="CHEBI:456216"/>
        <dbReference type="EC" id="2.7.11.1"/>
    </reaction>
</comment>
<evidence type="ECO:0000313" key="11">
    <source>
        <dbReference type="EMBL" id="OBT93812.1"/>
    </source>
</evidence>
<dbReference type="GO" id="GO:0005737">
    <property type="term" value="C:cytoplasm"/>
    <property type="evidence" value="ECO:0007669"/>
    <property type="project" value="TreeGrafter"/>
</dbReference>
<dbReference type="PROSITE" id="PS50011">
    <property type="entry name" value="PROTEIN_KINASE_DOM"/>
    <property type="match status" value="1"/>
</dbReference>
<dbReference type="InterPro" id="IPR008266">
    <property type="entry name" value="Tyr_kinase_AS"/>
</dbReference>
<dbReference type="InterPro" id="IPR011009">
    <property type="entry name" value="Kinase-like_dom_sf"/>
</dbReference>
<dbReference type="GeneID" id="28841914"/>
<reference evidence="12" key="2">
    <citation type="journal article" date="2018" name="Nat. Commun.">
        <title>Extreme sensitivity to ultraviolet light in the fungal pathogen causing white-nose syndrome of bats.</title>
        <authorList>
            <person name="Palmer J.M."/>
            <person name="Drees K.P."/>
            <person name="Foster J.T."/>
            <person name="Lindner D.L."/>
        </authorList>
    </citation>
    <scope>NUCLEOTIDE SEQUENCE [LARGE SCALE GENOMIC DNA]</scope>
    <source>
        <strain evidence="12">UAMH 10579</strain>
    </source>
</reference>
<dbReference type="GO" id="GO:0005524">
    <property type="term" value="F:ATP binding"/>
    <property type="evidence" value="ECO:0007669"/>
    <property type="project" value="InterPro"/>
</dbReference>
<dbReference type="Pfam" id="PF07714">
    <property type="entry name" value="PK_Tyr_Ser-Thr"/>
    <property type="match status" value="1"/>
</dbReference>
<dbReference type="SMART" id="SM00219">
    <property type="entry name" value="TyrKc"/>
    <property type="match status" value="1"/>
</dbReference>
<evidence type="ECO:0000313" key="12">
    <source>
        <dbReference type="Proteomes" id="UP000091956"/>
    </source>
</evidence>
<dbReference type="InterPro" id="IPR001245">
    <property type="entry name" value="Ser-Thr/Tyr_kinase_cat_dom"/>
</dbReference>
<dbReference type="GO" id="GO:0004674">
    <property type="term" value="F:protein serine/threonine kinase activity"/>
    <property type="evidence" value="ECO:0007669"/>
    <property type="project" value="UniProtKB-EC"/>
</dbReference>
<dbReference type="CDD" id="cd00180">
    <property type="entry name" value="PKc"/>
    <property type="match status" value="1"/>
</dbReference>